<organism evidence="1 2">
    <name type="scientific">Geobacillus kaustophilus</name>
    <dbReference type="NCBI Taxonomy" id="1462"/>
    <lineage>
        <taxon>Bacteria</taxon>
        <taxon>Bacillati</taxon>
        <taxon>Bacillota</taxon>
        <taxon>Bacilli</taxon>
        <taxon>Bacillales</taxon>
        <taxon>Anoxybacillaceae</taxon>
        <taxon>Geobacillus</taxon>
        <taxon>Geobacillus thermoleovorans group</taxon>
    </lineage>
</organism>
<proteinExistence type="predicted"/>
<accession>A0A0D8BV13</accession>
<dbReference type="AlphaFoldDB" id="A0A0D8BV13"/>
<comment type="caution">
    <text evidence="1">The sequence shown here is derived from an EMBL/GenBank/DDBJ whole genome shotgun (WGS) entry which is preliminary data.</text>
</comment>
<dbReference type="PATRIC" id="fig|1462.6.peg.145"/>
<sequence>MMEGKKHFSQMTELEREFLLREFFKIPPQAWSFTDYSFKRFKQRGIDPAHFMTLWKNPSLIEYHRKNGANRILLRSNIPRKGYEVCAVFDLTNIKIVTVWLNWVGNKHQNLVIEAYNLKDDIMEVFRSA</sequence>
<protein>
    <submittedName>
        <fullName evidence="1">Uncharacterized protein</fullName>
    </submittedName>
</protein>
<dbReference type="RefSeq" id="WP_044730456.1">
    <property type="nucleotide sequence ID" value="NZ_JYBP01000003.1"/>
</dbReference>
<name>A0A0D8BV13_GEOKU</name>
<reference evidence="1 2" key="1">
    <citation type="submission" date="2015-01" db="EMBL/GenBank/DDBJ databases">
        <authorList>
            <person name="Filippidou S."/>
            <person name="Jeanneret N."/>
            <person name="Russel-Delif L."/>
            <person name="Junier T."/>
            <person name="Wunderlin T."/>
            <person name="Molina V."/>
            <person name="Johnson S.L."/>
            <person name="Davenport K.W."/>
            <person name="Chain P.S."/>
            <person name="Dorador C."/>
            <person name="Junier P."/>
        </authorList>
    </citation>
    <scope>NUCLEOTIDE SEQUENCE [LARGE SCALE GENOMIC DNA]</scope>
    <source>
        <strain evidence="1 2">Et7/4</strain>
    </source>
</reference>
<dbReference type="EMBL" id="JYBP01000003">
    <property type="protein sequence ID" value="KJE28048.1"/>
    <property type="molecule type" value="Genomic_DNA"/>
</dbReference>
<evidence type="ECO:0000313" key="1">
    <source>
        <dbReference type="EMBL" id="KJE28048.1"/>
    </source>
</evidence>
<gene>
    <name evidence="1" type="ORF">LG52_39</name>
</gene>
<evidence type="ECO:0000313" key="2">
    <source>
        <dbReference type="Proteomes" id="UP000032522"/>
    </source>
</evidence>
<dbReference type="Proteomes" id="UP000032522">
    <property type="component" value="Unassembled WGS sequence"/>
</dbReference>